<reference evidence="1" key="1">
    <citation type="submission" date="2020-08" db="EMBL/GenBank/DDBJ databases">
        <title>Plant Genome Project.</title>
        <authorList>
            <person name="Zhang R.-G."/>
        </authorList>
    </citation>
    <scope>NUCLEOTIDE SEQUENCE</scope>
    <source>
        <strain evidence="1">WSP0</strain>
        <tissue evidence="1">Leaf</tissue>
    </source>
</reference>
<organism evidence="1 2">
    <name type="scientific">Rhododendron griersonianum</name>
    <dbReference type="NCBI Taxonomy" id="479676"/>
    <lineage>
        <taxon>Eukaryota</taxon>
        <taxon>Viridiplantae</taxon>
        <taxon>Streptophyta</taxon>
        <taxon>Embryophyta</taxon>
        <taxon>Tracheophyta</taxon>
        <taxon>Spermatophyta</taxon>
        <taxon>Magnoliopsida</taxon>
        <taxon>eudicotyledons</taxon>
        <taxon>Gunneridae</taxon>
        <taxon>Pentapetalae</taxon>
        <taxon>asterids</taxon>
        <taxon>Ericales</taxon>
        <taxon>Ericaceae</taxon>
        <taxon>Ericoideae</taxon>
        <taxon>Rhodoreae</taxon>
        <taxon>Rhododendron</taxon>
    </lineage>
</organism>
<dbReference type="EMBL" id="JACTNZ010000011">
    <property type="protein sequence ID" value="KAG5525865.1"/>
    <property type="molecule type" value="Genomic_DNA"/>
</dbReference>
<dbReference type="PANTHER" id="PTHR31509">
    <property type="entry name" value="BPS1-LIKE PROTEIN"/>
    <property type="match status" value="1"/>
</dbReference>
<gene>
    <name evidence="1" type="ORF">RHGRI_032228</name>
</gene>
<name>A0AAV6IDE3_9ERIC</name>
<accession>A0AAV6IDE3</accession>
<dbReference type="AlphaFoldDB" id="A0AAV6IDE3"/>
<proteinExistence type="predicted"/>
<sequence>MLKITRNMASKRIAVFMDNLYEGMDEEWMEQIFGRVALEEFCSRIEIIEITGNSNGGKQFYMRIEKGPEIQVRSMGGKIVVLTSHPFVKWKQHFGRGKVQILTEQMDVINQTIFHGVGFKLNGGFGLSHVASSVPGPNRVNEIDMLKKLTQHGAQAKNWVHVMMVMIEVISSSRIDILDLIHDCVENRGCDRGNNVSSGLRPGRRRCSRSQGTMASKRIAVFMDNLCDSMDEEWMEQIFSRDVEYVEVAIPAKRLSRKNSKFGFVRPYSMESGSSQMEVLAYNSHVASFVPGPSRVNEIDMLKKLTQHGAQAKNWVHVMMVMTEVISRIVDAYRRLDEERIPKVIRLITSCQREAVGLEEENRNLMETRIQPLSLRFDENVSIDSKFNAFNGFRGVLYAMRNVSSLLLMILFNGLVYFCPETRFCQEGYEGDMVFGSALMVAIAKLHQRVAAEVNQVNGEGGILLYEFRRARISMEELKEELGRILEYGTEYDFQEKVENWKSCFGVLKSGAENVIVQLDDFFDEIVEGRKKVLDMCTHRK</sequence>
<comment type="caution">
    <text evidence="1">The sequence shown here is derived from an EMBL/GenBank/DDBJ whole genome shotgun (WGS) entry which is preliminary data.</text>
</comment>
<protein>
    <submittedName>
        <fullName evidence="1">Uncharacterized protein</fullName>
    </submittedName>
</protein>
<dbReference type="Proteomes" id="UP000823749">
    <property type="component" value="Chromosome 11"/>
</dbReference>
<keyword evidence="2" id="KW-1185">Reference proteome</keyword>
<evidence type="ECO:0000313" key="1">
    <source>
        <dbReference type="EMBL" id="KAG5525865.1"/>
    </source>
</evidence>
<evidence type="ECO:0000313" key="2">
    <source>
        <dbReference type="Proteomes" id="UP000823749"/>
    </source>
</evidence>